<evidence type="ECO:0000313" key="4">
    <source>
        <dbReference type="Proteomes" id="UP000291116"/>
    </source>
</evidence>
<accession>A0A448Z6N7</accession>
<evidence type="ECO:0000259" key="2">
    <source>
        <dbReference type="Pfam" id="PF13905"/>
    </source>
</evidence>
<dbReference type="PANTHER" id="PTHR46472">
    <property type="entry name" value="NUCLEOREDOXIN"/>
    <property type="match status" value="1"/>
</dbReference>
<dbReference type="OrthoDB" id="42593at2759"/>
<dbReference type="GO" id="GO:0030178">
    <property type="term" value="P:negative regulation of Wnt signaling pathway"/>
    <property type="evidence" value="ECO:0007669"/>
    <property type="project" value="TreeGrafter"/>
</dbReference>
<name>A0A448Z6N7_9STRA</name>
<feature type="chain" id="PRO_5018968500" description="Thioredoxin-like fold domain-containing protein" evidence="1">
    <location>
        <begin position="18"/>
        <end position="243"/>
    </location>
</feature>
<dbReference type="GO" id="GO:0004791">
    <property type="term" value="F:thioredoxin-disulfide reductase (NADPH) activity"/>
    <property type="evidence" value="ECO:0007669"/>
    <property type="project" value="TreeGrafter"/>
</dbReference>
<reference evidence="3 4" key="1">
    <citation type="submission" date="2019-01" db="EMBL/GenBank/DDBJ databases">
        <authorList>
            <person name="Ferrante I. M."/>
        </authorList>
    </citation>
    <scope>NUCLEOTIDE SEQUENCE [LARGE SCALE GENOMIC DNA]</scope>
    <source>
        <strain evidence="3 4">B856</strain>
    </source>
</reference>
<evidence type="ECO:0000256" key="1">
    <source>
        <dbReference type="SAM" id="SignalP"/>
    </source>
</evidence>
<dbReference type="InterPro" id="IPR012336">
    <property type="entry name" value="Thioredoxin-like_fold"/>
</dbReference>
<dbReference type="AlphaFoldDB" id="A0A448Z6N7"/>
<proteinExistence type="predicted"/>
<dbReference type="Proteomes" id="UP000291116">
    <property type="component" value="Unassembled WGS sequence"/>
</dbReference>
<dbReference type="PANTHER" id="PTHR46472:SF1">
    <property type="entry name" value="NUCLEOREDOXIN"/>
    <property type="match status" value="1"/>
</dbReference>
<keyword evidence="1" id="KW-0732">Signal</keyword>
<keyword evidence="4" id="KW-1185">Reference proteome</keyword>
<dbReference type="Pfam" id="PF13905">
    <property type="entry name" value="Thioredoxin_8"/>
    <property type="match status" value="1"/>
</dbReference>
<dbReference type="GO" id="GO:0031397">
    <property type="term" value="P:negative regulation of protein ubiquitination"/>
    <property type="evidence" value="ECO:0007669"/>
    <property type="project" value="TreeGrafter"/>
</dbReference>
<feature type="domain" description="Thioredoxin-like fold" evidence="2">
    <location>
        <begin position="70"/>
        <end position="146"/>
    </location>
</feature>
<dbReference type="Gene3D" id="3.40.30.10">
    <property type="entry name" value="Glutaredoxin"/>
    <property type="match status" value="1"/>
</dbReference>
<dbReference type="InterPro" id="IPR036249">
    <property type="entry name" value="Thioredoxin-like_sf"/>
</dbReference>
<protein>
    <recommendedName>
        <fullName evidence="2">Thioredoxin-like fold domain-containing protein</fullName>
    </recommendedName>
</protein>
<gene>
    <name evidence="3" type="ORF">PSNMU_V1.4_AUG-EV-PASAV3_0045300</name>
</gene>
<organism evidence="3 4">
    <name type="scientific">Pseudo-nitzschia multistriata</name>
    <dbReference type="NCBI Taxonomy" id="183589"/>
    <lineage>
        <taxon>Eukaryota</taxon>
        <taxon>Sar</taxon>
        <taxon>Stramenopiles</taxon>
        <taxon>Ochrophyta</taxon>
        <taxon>Bacillariophyta</taxon>
        <taxon>Bacillariophyceae</taxon>
        <taxon>Bacillariophycidae</taxon>
        <taxon>Bacillariales</taxon>
        <taxon>Bacillariaceae</taxon>
        <taxon>Pseudo-nitzschia</taxon>
    </lineage>
</organism>
<feature type="signal peptide" evidence="1">
    <location>
        <begin position="1"/>
        <end position="17"/>
    </location>
</feature>
<dbReference type="EMBL" id="CAACVS010000137">
    <property type="protein sequence ID" value="VEU37702.1"/>
    <property type="molecule type" value="Genomic_DNA"/>
</dbReference>
<dbReference type="SUPFAM" id="SSF52833">
    <property type="entry name" value="Thioredoxin-like"/>
    <property type="match status" value="1"/>
</dbReference>
<evidence type="ECO:0000313" key="3">
    <source>
        <dbReference type="EMBL" id="VEU37702.1"/>
    </source>
</evidence>
<dbReference type="GO" id="GO:0005634">
    <property type="term" value="C:nucleus"/>
    <property type="evidence" value="ECO:0007669"/>
    <property type="project" value="TreeGrafter"/>
</dbReference>
<sequence>MQIYLFLIACYLGFVASFRTSSAPLRSSFSRLYANTGQSYQASLPSPLIDAQGNVIESAEAIAGLVEGQRVALYFGASWCKDCTNLEFMLAQYRSALADSNQPIQLIYVPCDQSQEDQLSQMQKLGLEVGVPLGETADALKQQYGVWPDVDIERFGGISREIAIEGTETIVAVKGSEGEEVATERVEIMGKVEDTRDEYGRRSGIPSFVVLDNTGAEFCFLNAERDSISVLADWPLDDPQNIW</sequence>